<reference evidence="1 2" key="1">
    <citation type="submission" date="2015-01" db="EMBL/GenBank/DDBJ databases">
        <title>Evolution of Trichinella species and genotypes.</title>
        <authorList>
            <person name="Korhonen P.K."/>
            <person name="Edoardo P."/>
            <person name="Giuseppe L.R."/>
            <person name="Gasser R.B."/>
        </authorList>
    </citation>
    <scope>NUCLEOTIDE SEQUENCE [LARGE SCALE GENOMIC DNA]</scope>
    <source>
        <strain evidence="1">ISS2496</strain>
    </source>
</reference>
<dbReference type="Proteomes" id="UP000054783">
    <property type="component" value="Unassembled WGS sequence"/>
</dbReference>
<evidence type="ECO:0000313" key="2">
    <source>
        <dbReference type="Proteomes" id="UP000054783"/>
    </source>
</evidence>
<organism evidence="1 2">
    <name type="scientific">Trichinella patagoniensis</name>
    <dbReference type="NCBI Taxonomy" id="990121"/>
    <lineage>
        <taxon>Eukaryota</taxon>
        <taxon>Metazoa</taxon>
        <taxon>Ecdysozoa</taxon>
        <taxon>Nematoda</taxon>
        <taxon>Enoplea</taxon>
        <taxon>Dorylaimia</taxon>
        <taxon>Trichinellida</taxon>
        <taxon>Trichinellidae</taxon>
        <taxon>Trichinella</taxon>
    </lineage>
</organism>
<evidence type="ECO:0000313" key="1">
    <source>
        <dbReference type="EMBL" id="KRY12468.1"/>
    </source>
</evidence>
<proteinExistence type="predicted"/>
<gene>
    <name evidence="1" type="ORF">T12_5223</name>
</gene>
<protein>
    <submittedName>
        <fullName evidence="1">Uncharacterized protein</fullName>
    </submittedName>
</protein>
<comment type="caution">
    <text evidence="1">The sequence shown here is derived from an EMBL/GenBank/DDBJ whole genome shotgun (WGS) entry which is preliminary data.</text>
</comment>
<keyword evidence="2" id="KW-1185">Reference proteome</keyword>
<name>A0A0V0ZJ60_9BILA</name>
<dbReference type="EMBL" id="JYDQ01000164">
    <property type="protein sequence ID" value="KRY12468.1"/>
    <property type="molecule type" value="Genomic_DNA"/>
</dbReference>
<sequence length="79" mass="9174">MRMIFTYMVLLRDVHVEILSDVMAGVCCIMYYVIADKSEHFHDNACFHRSYGWQPILMAPCHSCSTDAEILNKAHYKMA</sequence>
<dbReference type="AlphaFoldDB" id="A0A0V0ZJ60"/>
<accession>A0A0V0ZJ60</accession>